<evidence type="ECO:0000259" key="2">
    <source>
        <dbReference type="Pfam" id="PF03551"/>
    </source>
</evidence>
<dbReference type="eggNOG" id="COG1695">
    <property type="taxonomic scope" value="Bacteria"/>
</dbReference>
<dbReference type="InterPro" id="IPR011991">
    <property type="entry name" value="ArsR-like_HTH"/>
</dbReference>
<feature type="region of interest" description="Disordered" evidence="1">
    <location>
        <begin position="186"/>
        <end position="222"/>
    </location>
</feature>
<proteinExistence type="predicted"/>
<gene>
    <name evidence="3" type="ordered locus">Intca_0166</name>
</gene>
<dbReference type="HOGENOM" id="CLU_063440_1_2_11"/>
<organism evidence="3 4">
    <name type="scientific">Intrasporangium calvum (strain ATCC 23552 / DSM 43043 / JCM 3097 / NBRC 12989 / NCIMB 10167 / NRRL B-3866 / 7 KIP)</name>
    <dbReference type="NCBI Taxonomy" id="710696"/>
    <lineage>
        <taxon>Bacteria</taxon>
        <taxon>Bacillati</taxon>
        <taxon>Actinomycetota</taxon>
        <taxon>Actinomycetes</taxon>
        <taxon>Micrococcales</taxon>
        <taxon>Intrasporangiaceae</taxon>
        <taxon>Intrasporangium</taxon>
    </lineage>
</organism>
<dbReference type="PANTHER" id="PTHR43252">
    <property type="entry name" value="TRANSCRIPTIONAL REGULATOR YQJI"/>
    <property type="match status" value="1"/>
</dbReference>
<dbReference type="CDD" id="cd00090">
    <property type="entry name" value="HTH_ARSR"/>
    <property type="match status" value="1"/>
</dbReference>
<dbReference type="SUPFAM" id="SSF46785">
    <property type="entry name" value="Winged helix' DNA-binding domain"/>
    <property type="match status" value="1"/>
</dbReference>
<accession>E6S5Y7</accession>
<dbReference type="EMBL" id="CP002343">
    <property type="protein sequence ID" value="ADU46727.1"/>
    <property type="molecule type" value="Genomic_DNA"/>
</dbReference>
<feature type="domain" description="Transcription regulator PadR N-terminal" evidence="2">
    <location>
        <begin position="116"/>
        <end position="184"/>
    </location>
</feature>
<feature type="region of interest" description="Disordered" evidence="1">
    <location>
        <begin position="1"/>
        <end position="110"/>
    </location>
</feature>
<evidence type="ECO:0000313" key="3">
    <source>
        <dbReference type="EMBL" id="ADU46727.1"/>
    </source>
</evidence>
<evidence type="ECO:0000256" key="1">
    <source>
        <dbReference type="SAM" id="MobiDB-lite"/>
    </source>
</evidence>
<name>E6S5Y7_INTC7</name>
<dbReference type="Pfam" id="PF03551">
    <property type="entry name" value="PadR"/>
    <property type="match status" value="1"/>
</dbReference>
<dbReference type="AlphaFoldDB" id="E6S5Y7"/>
<keyword evidence="4" id="KW-1185">Reference proteome</keyword>
<sequence length="269" mass="28935">MNSDRNEANEEWGWSDATAGSEGEPGHRGGPSRHGGHRRPGGPGGRGPGGPDWLTGFGGWGPEGGPWGGMGRGRPGPPPWIHDLIRQFGGPALGPEQHPRGPRRPRARRGDVRAAILDVLAGNEMNGYQLIQEIAERTGGGWKPSPGSVYPTIQQLEDEGLVEGRDAEGRRLLRLTDEGRRYVEEHPDEMGATWAPFEPENDAAPDDRASHGFSGTPGGDGLMPVVGQVMGAMWQVVTTGTAQQRAEARDILSETRRRLYQLLADGDPE</sequence>
<dbReference type="Gene3D" id="1.10.10.10">
    <property type="entry name" value="Winged helix-like DNA-binding domain superfamily/Winged helix DNA-binding domain"/>
    <property type="match status" value="1"/>
</dbReference>
<reference evidence="3 4" key="1">
    <citation type="journal article" date="2010" name="Stand. Genomic Sci.">
        <title>Complete genome sequence of Intrasporangium calvum type strain (7 KIP).</title>
        <authorList>
            <person name="Del Rio T.G."/>
            <person name="Chertkov O."/>
            <person name="Yasawong M."/>
            <person name="Lucas S."/>
            <person name="Deshpande S."/>
            <person name="Cheng J.F."/>
            <person name="Detter C."/>
            <person name="Tapia R."/>
            <person name="Han C."/>
            <person name="Goodwin L."/>
            <person name="Pitluck S."/>
            <person name="Liolios K."/>
            <person name="Ivanova N."/>
            <person name="Mavromatis K."/>
            <person name="Pati A."/>
            <person name="Chen A."/>
            <person name="Palaniappan K."/>
            <person name="Land M."/>
            <person name="Hauser L."/>
            <person name="Chang Y.J."/>
            <person name="Jeffries C.D."/>
            <person name="Rohde M."/>
            <person name="Pukall R."/>
            <person name="Sikorski J."/>
            <person name="Goker M."/>
            <person name="Woyke T."/>
            <person name="Bristow J."/>
            <person name="Eisen J.A."/>
            <person name="Markowitz V."/>
            <person name="Hugenholtz P."/>
            <person name="Kyrpides N.C."/>
            <person name="Klenk H.P."/>
            <person name="Lapidus A."/>
        </authorList>
    </citation>
    <scope>NUCLEOTIDE SEQUENCE [LARGE SCALE GENOMIC DNA]</scope>
    <source>
        <strain evidence="4">ATCC 23552 / DSM 43043 / JCM 3097 / NBRC 12989 / 7 KIP</strain>
    </source>
</reference>
<protein>
    <submittedName>
        <fullName evidence="3">Transcriptional regulator, PadR-like family</fullName>
    </submittedName>
</protein>
<dbReference type="Proteomes" id="UP000008914">
    <property type="component" value="Chromosome"/>
</dbReference>
<dbReference type="InterPro" id="IPR005149">
    <property type="entry name" value="Tscrpt_reg_PadR_N"/>
</dbReference>
<feature type="compositionally biased region" description="Gly residues" evidence="1">
    <location>
        <begin position="41"/>
        <end position="74"/>
    </location>
</feature>
<dbReference type="PANTHER" id="PTHR43252:SF2">
    <property type="entry name" value="TRANSCRIPTION REGULATOR, PADR-LIKE FAMILY"/>
    <property type="match status" value="1"/>
</dbReference>
<evidence type="ECO:0000313" key="4">
    <source>
        <dbReference type="Proteomes" id="UP000008914"/>
    </source>
</evidence>
<feature type="compositionally biased region" description="Basic residues" evidence="1">
    <location>
        <begin position="30"/>
        <end position="40"/>
    </location>
</feature>
<dbReference type="KEGG" id="ica:Intca_0166"/>
<dbReference type="InterPro" id="IPR036390">
    <property type="entry name" value="WH_DNA-bd_sf"/>
</dbReference>
<dbReference type="OrthoDB" id="1683430at2"/>
<dbReference type="InterPro" id="IPR036388">
    <property type="entry name" value="WH-like_DNA-bd_sf"/>
</dbReference>